<dbReference type="Pfam" id="PF13807">
    <property type="entry name" value="GNVR"/>
    <property type="match status" value="1"/>
</dbReference>
<protein>
    <recommendedName>
        <fullName evidence="11">O-antigen chain length regulator</fullName>
    </recommendedName>
</protein>
<proteinExistence type="predicted"/>
<feature type="domain" description="Tyrosine-protein kinase G-rich" evidence="8">
    <location>
        <begin position="311"/>
        <end position="347"/>
    </location>
</feature>
<dbReference type="AlphaFoldDB" id="A0A2N3IWH9"/>
<feature type="domain" description="Polysaccharide chain length determinant N-terminal" evidence="7">
    <location>
        <begin position="20"/>
        <end position="112"/>
    </location>
</feature>
<dbReference type="PANTHER" id="PTHR32309:SF13">
    <property type="entry name" value="FERRIC ENTEROBACTIN TRANSPORT PROTEIN FEPE"/>
    <property type="match status" value="1"/>
</dbReference>
<evidence type="ECO:0000259" key="8">
    <source>
        <dbReference type="Pfam" id="PF13807"/>
    </source>
</evidence>
<evidence type="ECO:0000256" key="1">
    <source>
        <dbReference type="ARBA" id="ARBA00004651"/>
    </source>
</evidence>
<dbReference type="GO" id="GO:0005886">
    <property type="term" value="C:plasma membrane"/>
    <property type="evidence" value="ECO:0007669"/>
    <property type="project" value="UniProtKB-SubCell"/>
</dbReference>
<dbReference type="InterPro" id="IPR032807">
    <property type="entry name" value="GNVR"/>
</dbReference>
<dbReference type="SUPFAM" id="SSF160355">
    <property type="entry name" value="Bacterial polysaccharide co-polymerase-like"/>
    <property type="match status" value="1"/>
</dbReference>
<reference evidence="9 10" key="1">
    <citation type="journal article" date="2017" name="Front. Microbiol.">
        <title>Strong Genomic and Phenotypic Heterogeneity in the Aeromonas sobria Species Complex.</title>
        <authorList>
            <person name="Gauthier J."/>
            <person name="Vincent A.T."/>
            <person name="Charette S.J."/>
            <person name="Derome N."/>
        </authorList>
    </citation>
    <scope>NUCLEOTIDE SEQUENCE [LARGE SCALE GENOMIC DNA]</scope>
    <source>
        <strain evidence="9 10">JF2635</strain>
    </source>
</reference>
<dbReference type="Pfam" id="PF02706">
    <property type="entry name" value="Wzz"/>
    <property type="match status" value="1"/>
</dbReference>
<evidence type="ECO:0000256" key="2">
    <source>
        <dbReference type="ARBA" id="ARBA00022475"/>
    </source>
</evidence>
<sequence length="353" mass="39953">MPKSSLAPLQQSWNSAQTDNEIDLRELILELWHNKLLIFSVVTLFAMGGWGYSLSIPSVWSTKATIDNPLKVDIFPLLKKTDQINQLGLGGVPSGNELFSEFIREFNKRDNQRDFLRKSSFFKHEVIDKNLDAQAQHRWLQDWSMLIRAEVLAKPKEPQTKTGYELIVAADSPETSTKLHEAYTKYISALQKKRLTENLIAELDIKLKALSLQQNIMAEDAKIRIERDRKSATYSMNVAKAANIEKPIENYNGSDRFSASLGVGALTEQAKILDSMTLDEYQPKLVDLKVAIKRLKEIDLTGIDFQSFTYLDSPNEPLARDKPKRLLIVVLAALLGGMLGVGIVLVRFSFRDK</sequence>
<evidence type="ECO:0000313" key="9">
    <source>
        <dbReference type="EMBL" id="PKQ77012.1"/>
    </source>
</evidence>
<organism evidence="9 10">
    <name type="scientific">Aeromonas sobria</name>
    <dbReference type="NCBI Taxonomy" id="646"/>
    <lineage>
        <taxon>Bacteria</taxon>
        <taxon>Pseudomonadati</taxon>
        <taxon>Pseudomonadota</taxon>
        <taxon>Gammaproteobacteria</taxon>
        <taxon>Aeromonadales</taxon>
        <taxon>Aeromonadaceae</taxon>
        <taxon>Aeromonas</taxon>
    </lineage>
</organism>
<dbReference type="GO" id="GO:0004713">
    <property type="term" value="F:protein tyrosine kinase activity"/>
    <property type="evidence" value="ECO:0007669"/>
    <property type="project" value="TreeGrafter"/>
</dbReference>
<accession>A0A2N3IWH9</accession>
<keyword evidence="2" id="KW-1003">Cell membrane</keyword>
<evidence type="ECO:0000256" key="4">
    <source>
        <dbReference type="ARBA" id="ARBA00022989"/>
    </source>
</evidence>
<dbReference type="RefSeq" id="WP_101318642.1">
    <property type="nucleotide sequence ID" value="NZ_CAWNSS010000040.1"/>
</dbReference>
<dbReference type="Proteomes" id="UP000233526">
    <property type="component" value="Unassembled WGS sequence"/>
</dbReference>
<dbReference type="InterPro" id="IPR050445">
    <property type="entry name" value="Bact_polysacc_biosynth/exp"/>
</dbReference>
<keyword evidence="3 6" id="KW-0812">Transmembrane</keyword>
<comment type="caution">
    <text evidence="9">The sequence shown here is derived from an EMBL/GenBank/DDBJ whole genome shotgun (WGS) entry which is preliminary data.</text>
</comment>
<dbReference type="Gene3D" id="3.30.1890.10">
    <property type="entry name" value="FepE-like"/>
    <property type="match status" value="1"/>
</dbReference>
<comment type="subcellular location">
    <subcellularLocation>
        <location evidence="1">Cell membrane</location>
        <topology evidence="1">Multi-pass membrane protein</topology>
    </subcellularLocation>
</comment>
<dbReference type="PANTHER" id="PTHR32309">
    <property type="entry name" value="TYROSINE-PROTEIN KINASE"/>
    <property type="match status" value="1"/>
</dbReference>
<keyword evidence="4 6" id="KW-1133">Transmembrane helix</keyword>
<dbReference type="InterPro" id="IPR003856">
    <property type="entry name" value="LPS_length_determ_N"/>
</dbReference>
<evidence type="ECO:0008006" key="11">
    <source>
        <dbReference type="Google" id="ProtNLM"/>
    </source>
</evidence>
<keyword evidence="5 6" id="KW-0472">Membrane</keyword>
<gene>
    <name evidence="9" type="ORF">AOX56_17715</name>
</gene>
<evidence type="ECO:0000256" key="5">
    <source>
        <dbReference type="ARBA" id="ARBA00023136"/>
    </source>
</evidence>
<evidence type="ECO:0000313" key="10">
    <source>
        <dbReference type="Proteomes" id="UP000233526"/>
    </source>
</evidence>
<dbReference type="EMBL" id="LJZX01000040">
    <property type="protein sequence ID" value="PKQ77012.1"/>
    <property type="molecule type" value="Genomic_DNA"/>
</dbReference>
<feature type="transmembrane region" description="Helical" evidence="6">
    <location>
        <begin position="326"/>
        <end position="350"/>
    </location>
</feature>
<name>A0A2N3IWH9_AERSO</name>
<evidence type="ECO:0000256" key="6">
    <source>
        <dbReference type="SAM" id="Phobius"/>
    </source>
</evidence>
<evidence type="ECO:0000256" key="3">
    <source>
        <dbReference type="ARBA" id="ARBA00022692"/>
    </source>
</evidence>
<evidence type="ECO:0000259" key="7">
    <source>
        <dbReference type="Pfam" id="PF02706"/>
    </source>
</evidence>